<evidence type="ECO:0000313" key="1">
    <source>
        <dbReference type="EMBL" id="KAK0500892.1"/>
    </source>
</evidence>
<dbReference type="AlphaFoldDB" id="A0AA39US09"/>
<reference evidence="1" key="1">
    <citation type="submission" date="2023-06" db="EMBL/GenBank/DDBJ databases">
        <authorList>
            <consortium name="Lawrence Berkeley National Laboratory"/>
            <person name="Ahrendt S."/>
            <person name="Sahu N."/>
            <person name="Indic B."/>
            <person name="Wong-Bajracharya J."/>
            <person name="Merenyi Z."/>
            <person name="Ke H.-M."/>
            <person name="Monk M."/>
            <person name="Kocsube S."/>
            <person name="Drula E."/>
            <person name="Lipzen A."/>
            <person name="Balint B."/>
            <person name="Henrissat B."/>
            <person name="Andreopoulos B."/>
            <person name="Martin F.M."/>
            <person name="Harder C.B."/>
            <person name="Rigling D."/>
            <person name="Ford K.L."/>
            <person name="Foster G.D."/>
            <person name="Pangilinan J."/>
            <person name="Papanicolaou A."/>
            <person name="Barry K."/>
            <person name="LaButti K."/>
            <person name="Viragh M."/>
            <person name="Koriabine M."/>
            <person name="Yan M."/>
            <person name="Riley R."/>
            <person name="Champramary S."/>
            <person name="Plett K.L."/>
            <person name="Tsai I.J."/>
            <person name="Slot J."/>
            <person name="Sipos G."/>
            <person name="Plett J."/>
            <person name="Nagy L.G."/>
            <person name="Grigoriev I.V."/>
        </authorList>
    </citation>
    <scope>NUCLEOTIDE SEQUENCE</scope>
    <source>
        <strain evidence="1">HWK02</strain>
    </source>
</reference>
<protein>
    <recommendedName>
        <fullName evidence="3">Fungal-type protein kinase domain-containing protein</fullName>
    </recommendedName>
</protein>
<accession>A0AA39US09</accession>
<comment type="caution">
    <text evidence="1">The sequence shown here is derived from an EMBL/GenBank/DDBJ whole genome shotgun (WGS) entry which is preliminary data.</text>
</comment>
<dbReference type="EMBL" id="JAUEPU010000007">
    <property type="protein sequence ID" value="KAK0500892.1"/>
    <property type="molecule type" value="Genomic_DNA"/>
</dbReference>
<proteinExistence type="predicted"/>
<evidence type="ECO:0000313" key="2">
    <source>
        <dbReference type="Proteomes" id="UP001175228"/>
    </source>
</evidence>
<gene>
    <name evidence="1" type="ORF">EDD18DRAFT_1101871</name>
</gene>
<organism evidence="1 2">
    <name type="scientific">Armillaria luteobubalina</name>
    <dbReference type="NCBI Taxonomy" id="153913"/>
    <lineage>
        <taxon>Eukaryota</taxon>
        <taxon>Fungi</taxon>
        <taxon>Dikarya</taxon>
        <taxon>Basidiomycota</taxon>
        <taxon>Agaricomycotina</taxon>
        <taxon>Agaricomycetes</taxon>
        <taxon>Agaricomycetidae</taxon>
        <taxon>Agaricales</taxon>
        <taxon>Marasmiineae</taxon>
        <taxon>Physalacriaceae</taxon>
        <taxon>Armillaria</taxon>
    </lineage>
</organism>
<dbReference type="Proteomes" id="UP001175228">
    <property type="component" value="Unassembled WGS sequence"/>
</dbReference>
<keyword evidence="2" id="KW-1185">Reference proteome</keyword>
<evidence type="ECO:0008006" key="3">
    <source>
        <dbReference type="Google" id="ProtNLM"/>
    </source>
</evidence>
<name>A0AA39US09_9AGAR</name>
<sequence>MERTAIQPLFVLGNEYKDPNRTTDTVNDVFIGALGGNQERFFTPWLQNDKDEWMGAADLVVARYGVRFLKWKRTYTAVSVAFDLATEGEYVIEFFYRLCTLMDRDRGKDDTATPSTEEEITLVKEFLKSWIHSTDKPRAFVTIRVHGPTGDREVIDGPYIATSRSVTSRATLGLPVYDIEMGTVMFLQDSWRNAGVCNIPTLVCGGVVRDQETTSHTCIEKDWNRGAHPTMICIRHEDAFTICGYLHRDVNDGNILIVYDEKTPEDNRDGDRRGLLNVWAIAIKIAGLAQARQAERTIQRRNTNLKIVYAMLFCGLCYLRHHELGPDLPNIISSIFDVGINIGDEMRRGNGKLALGLGALATILGMTCDPFTVGSSPSHCGSLASQYRVEVDDEVLTVKYPSSPEPLLPTSPSIGAYHIGTPRVDGK</sequence>